<dbReference type="PROSITE" id="PS50866">
    <property type="entry name" value="GOLD"/>
    <property type="match status" value="1"/>
</dbReference>
<feature type="domain" description="GOLD" evidence="10">
    <location>
        <begin position="51"/>
        <end position="161"/>
    </location>
</feature>
<keyword evidence="5" id="KW-0732">Signal</keyword>
<comment type="similarity">
    <text evidence="2 8">Belongs to the EMP24/GP25L family.</text>
</comment>
<dbReference type="GO" id="GO:0016020">
    <property type="term" value="C:membrane"/>
    <property type="evidence" value="ECO:0007669"/>
    <property type="project" value="UniProtKB-SubCell"/>
</dbReference>
<evidence type="ECO:0000256" key="2">
    <source>
        <dbReference type="ARBA" id="ARBA00007104"/>
    </source>
</evidence>
<evidence type="ECO:0000256" key="9">
    <source>
        <dbReference type="SAM" id="Phobius"/>
    </source>
</evidence>
<evidence type="ECO:0000256" key="6">
    <source>
        <dbReference type="ARBA" id="ARBA00022989"/>
    </source>
</evidence>
<keyword evidence="7 9" id="KW-0472">Membrane</keyword>
<evidence type="ECO:0000259" key="10">
    <source>
        <dbReference type="PROSITE" id="PS50866"/>
    </source>
</evidence>
<evidence type="ECO:0000256" key="5">
    <source>
        <dbReference type="ARBA" id="ARBA00022729"/>
    </source>
</evidence>
<dbReference type="SMART" id="SM01190">
    <property type="entry name" value="EMP24_GP25L"/>
    <property type="match status" value="1"/>
</dbReference>
<reference evidence="11 12" key="1">
    <citation type="submission" date="2019-08" db="EMBL/GenBank/DDBJ databases">
        <title>The genome of the soybean aphid Biotype 1, its phylome, world population structure and adaptation to the North American continent.</title>
        <authorList>
            <person name="Giordano R."/>
            <person name="Donthu R.K."/>
            <person name="Hernandez A.G."/>
            <person name="Wright C.L."/>
            <person name="Zimin A.V."/>
        </authorList>
    </citation>
    <scope>NUCLEOTIDE SEQUENCE [LARGE SCALE GENOMIC DNA]</scope>
    <source>
        <tissue evidence="11">Whole aphids</tissue>
    </source>
</reference>
<evidence type="ECO:0000313" key="12">
    <source>
        <dbReference type="Proteomes" id="UP000475862"/>
    </source>
</evidence>
<sequence>MLSILSALKKFNNKIKWLYSSINMDVKLSLILMLSFPFVTPIRWLMHPNTQKCLREELRQNVLVKGDYEIAPIEGQFMDYIVRDSKGHILANKQDITKGKFTFSTENYDMFEICFNSRVPGYQRGTLQEVSLNIKTGVEAKTYEGLGEVAKLKPLELDLKMLEDLSSSIVQDFSDMKHRAEEMRNTNESTSRRVHWFSMFSILCLFGLSVWQILYLRRYFKAKKLIE</sequence>
<name>A0A6G0TDB1_APHGL</name>
<dbReference type="AlphaFoldDB" id="A0A6G0TDB1"/>
<evidence type="ECO:0000313" key="11">
    <source>
        <dbReference type="EMBL" id="KAE9530605.1"/>
    </source>
</evidence>
<accession>A0A6G0TDB1</accession>
<gene>
    <name evidence="11" type="ORF">AGLY_011067</name>
</gene>
<comment type="caution">
    <text evidence="11">The sequence shown here is derived from an EMBL/GenBank/DDBJ whole genome shotgun (WGS) entry which is preliminary data.</text>
</comment>
<evidence type="ECO:0000256" key="3">
    <source>
        <dbReference type="ARBA" id="ARBA00022473"/>
    </source>
</evidence>
<feature type="transmembrane region" description="Helical" evidence="9">
    <location>
        <begin position="194"/>
        <end position="216"/>
    </location>
</feature>
<dbReference type="InterPro" id="IPR015720">
    <property type="entry name" value="Emp24-like"/>
</dbReference>
<evidence type="ECO:0000256" key="8">
    <source>
        <dbReference type="RuleBase" id="RU003827"/>
    </source>
</evidence>
<proteinExistence type="inferred from homology"/>
<evidence type="ECO:0000256" key="4">
    <source>
        <dbReference type="ARBA" id="ARBA00022692"/>
    </source>
</evidence>
<evidence type="ECO:0000256" key="1">
    <source>
        <dbReference type="ARBA" id="ARBA00004479"/>
    </source>
</evidence>
<keyword evidence="3" id="KW-0217">Developmental protein</keyword>
<dbReference type="InterPro" id="IPR009038">
    <property type="entry name" value="GOLD_dom"/>
</dbReference>
<keyword evidence="4 8" id="KW-0812">Transmembrane</keyword>
<keyword evidence="12" id="KW-1185">Reference proteome</keyword>
<organism evidence="11 12">
    <name type="scientific">Aphis glycines</name>
    <name type="common">Soybean aphid</name>
    <dbReference type="NCBI Taxonomy" id="307491"/>
    <lineage>
        <taxon>Eukaryota</taxon>
        <taxon>Metazoa</taxon>
        <taxon>Ecdysozoa</taxon>
        <taxon>Arthropoda</taxon>
        <taxon>Hexapoda</taxon>
        <taxon>Insecta</taxon>
        <taxon>Pterygota</taxon>
        <taxon>Neoptera</taxon>
        <taxon>Paraneoptera</taxon>
        <taxon>Hemiptera</taxon>
        <taxon>Sternorrhyncha</taxon>
        <taxon>Aphidomorpha</taxon>
        <taxon>Aphidoidea</taxon>
        <taxon>Aphididae</taxon>
        <taxon>Aphidini</taxon>
        <taxon>Aphis</taxon>
        <taxon>Aphis</taxon>
    </lineage>
</organism>
<dbReference type="OrthoDB" id="759142at2759"/>
<evidence type="ECO:0000256" key="7">
    <source>
        <dbReference type="ARBA" id="ARBA00023136"/>
    </source>
</evidence>
<dbReference type="Pfam" id="PF01105">
    <property type="entry name" value="EMP24_GP25L"/>
    <property type="match status" value="1"/>
</dbReference>
<keyword evidence="6 9" id="KW-1133">Transmembrane helix</keyword>
<dbReference type="PANTHER" id="PTHR22811">
    <property type="entry name" value="TRANSMEMBRANE EMP24 DOMAIN-CONTAINING PROTEIN"/>
    <property type="match status" value="1"/>
</dbReference>
<dbReference type="EMBL" id="VYZN01000042">
    <property type="protein sequence ID" value="KAE9530605.1"/>
    <property type="molecule type" value="Genomic_DNA"/>
</dbReference>
<comment type="subcellular location">
    <subcellularLocation>
        <location evidence="1 8">Membrane</location>
        <topology evidence="1 8">Single-pass type I membrane protein</topology>
    </subcellularLocation>
</comment>
<dbReference type="Proteomes" id="UP000475862">
    <property type="component" value="Unassembled WGS sequence"/>
</dbReference>
<protein>
    <recommendedName>
        <fullName evidence="10">GOLD domain-containing protein</fullName>
    </recommendedName>
</protein>